<dbReference type="Gene3D" id="3.40.50.2000">
    <property type="entry name" value="Glycogen Phosphorylase B"/>
    <property type="match status" value="2"/>
</dbReference>
<dbReference type="PANTHER" id="PTHR45947">
    <property type="entry name" value="SULFOQUINOVOSYL TRANSFERASE SQD2"/>
    <property type="match status" value="1"/>
</dbReference>
<dbReference type="CDD" id="cd03802">
    <property type="entry name" value="GT4_AviGT4-like"/>
    <property type="match status" value="1"/>
</dbReference>
<dbReference type="RefSeq" id="WP_316435050.1">
    <property type="nucleotide sequence ID" value="NZ_CP053586.1"/>
</dbReference>
<dbReference type="InterPro" id="IPR028098">
    <property type="entry name" value="Glyco_trans_4-like_N"/>
</dbReference>
<name>A0AA97AI37_9CYAN</name>
<dbReference type="GO" id="GO:0016757">
    <property type="term" value="F:glycosyltransferase activity"/>
    <property type="evidence" value="ECO:0007669"/>
    <property type="project" value="InterPro"/>
</dbReference>
<protein>
    <submittedName>
        <fullName evidence="3">Glycosyltransferase family 4 protein</fullName>
    </submittedName>
</protein>
<evidence type="ECO:0000259" key="2">
    <source>
        <dbReference type="Pfam" id="PF13439"/>
    </source>
</evidence>
<dbReference type="PANTHER" id="PTHR45947:SF3">
    <property type="entry name" value="SULFOQUINOVOSYL TRANSFERASE SQD2"/>
    <property type="match status" value="1"/>
</dbReference>
<dbReference type="InterPro" id="IPR050194">
    <property type="entry name" value="Glycosyltransferase_grp1"/>
</dbReference>
<evidence type="ECO:0000313" key="3">
    <source>
        <dbReference type="EMBL" id="WNZ23401.1"/>
    </source>
</evidence>
<dbReference type="EMBL" id="CP053586">
    <property type="protein sequence ID" value="WNZ23401.1"/>
    <property type="molecule type" value="Genomic_DNA"/>
</dbReference>
<feature type="domain" description="Glycosyl transferase family 1" evidence="1">
    <location>
        <begin position="189"/>
        <end position="339"/>
    </location>
</feature>
<feature type="domain" description="Glycosyltransferase subfamily 4-like N-terminal" evidence="2">
    <location>
        <begin position="28"/>
        <end position="120"/>
    </location>
</feature>
<reference evidence="3" key="1">
    <citation type="submission" date="2020-05" db="EMBL/GenBank/DDBJ databases">
        <authorList>
            <person name="Zhu T."/>
            <person name="Keshari N."/>
            <person name="Lu X."/>
        </authorList>
    </citation>
    <scope>NUCLEOTIDE SEQUENCE</scope>
    <source>
        <strain evidence="3">NK1-12</strain>
    </source>
</reference>
<proteinExistence type="predicted"/>
<dbReference type="AlphaFoldDB" id="A0AA97AI37"/>
<dbReference type="SUPFAM" id="SSF53756">
    <property type="entry name" value="UDP-Glycosyltransferase/glycogen phosphorylase"/>
    <property type="match status" value="1"/>
</dbReference>
<organism evidence="3">
    <name type="scientific">Leptolyngbya sp. NK1-12</name>
    <dbReference type="NCBI Taxonomy" id="2547451"/>
    <lineage>
        <taxon>Bacteria</taxon>
        <taxon>Bacillati</taxon>
        <taxon>Cyanobacteriota</taxon>
        <taxon>Cyanophyceae</taxon>
        <taxon>Leptolyngbyales</taxon>
        <taxon>Leptolyngbyaceae</taxon>
        <taxon>Leptolyngbya group</taxon>
        <taxon>Leptolyngbya</taxon>
    </lineage>
</organism>
<sequence length="364" mass="40119">MLSTGNRTLLKVLFISTPVGPIGSGLGGGVELTLRNIAQAMQQRGHQVSVLAPASSVLEGIEVISVSGVPQPTAQTQERQSPISFPGNSVLANLWDYARQIQHRYDLLLNFAYDWLPFYLTPFFERPIAHLVSMGSLTDAMDQMIAQTVERFPGTIGVHSRAQAATFSFEERCRCLSNGLDLSLYQFKAEAENCLGWVGRIAPEKGIEDAILAAQQAGVGLKIWGAMPDQRYWQTVCQRYPEANFSYEGFCPTEQLQAGLGRCRALLMTPKWVEAFGNVAIEALACGVPVIAYRRGGPAEIVEHGKTGWLIEPDCIAELVEAIAQLDQIDRHTCRQQAEARFSMQAMGDRVEAWLAQILRMSSE</sequence>
<dbReference type="Pfam" id="PF13439">
    <property type="entry name" value="Glyco_transf_4"/>
    <property type="match status" value="1"/>
</dbReference>
<dbReference type="InterPro" id="IPR001296">
    <property type="entry name" value="Glyco_trans_1"/>
</dbReference>
<evidence type="ECO:0000259" key="1">
    <source>
        <dbReference type="Pfam" id="PF00534"/>
    </source>
</evidence>
<dbReference type="Pfam" id="PF00534">
    <property type="entry name" value="Glycos_transf_1"/>
    <property type="match status" value="1"/>
</dbReference>
<gene>
    <name evidence="3" type="ORF">HJG54_11400</name>
</gene>
<accession>A0AA97AI37</accession>